<evidence type="ECO:0000313" key="3">
    <source>
        <dbReference type="Proteomes" id="UP000042958"/>
    </source>
</evidence>
<gene>
    <name evidence="2" type="ORF">PMG11_01922</name>
</gene>
<sequence>MKERLFPFKGPDPDYIDYLERQLKSVLSRLGLDRGRLPVPGPSDSNSQDPSTGHYRFVECNQQAAKHAQPDKPTAWSKQLHKFLKTLPTEAGWLEARIRAGVDTPARNQDALQSILGNAGVVVFHEEYPIPSLPAMLPTGCEDLVVRGYRYGNFVSRCGHDRDFAQTVATFQDLVFCSYCEVMIKAGISIQVTNDTMRQYTGADKSDLTLERYRRGAVWANRCMAALFENGWGHRSWELFFLGGQTSAQLAAFAINDASSYKLVTTHMGHTSVPILENGWIPYCLPCIVHHITGYSVP</sequence>
<name>A0A0F7TFU3_PENBI</name>
<organism evidence="2 3">
    <name type="scientific">Penicillium brasilianum</name>
    <dbReference type="NCBI Taxonomy" id="104259"/>
    <lineage>
        <taxon>Eukaryota</taxon>
        <taxon>Fungi</taxon>
        <taxon>Dikarya</taxon>
        <taxon>Ascomycota</taxon>
        <taxon>Pezizomycotina</taxon>
        <taxon>Eurotiomycetes</taxon>
        <taxon>Eurotiomycetidae</taxon>
        <taxon>Eurotiales</taxon>
        <taxon>Aspergillaceae</taxon>
        <taxon>Penicillium</taxon>
    </lineage>
</organism>
<evidence type="ECO:0000256" key="1">
    <source>
        <dbReference type="SAM" id="MobiDB-lite"/>
    </source>
</evidence>
<reference evidence="3" key="1">
    <citation type="journal article" date="2015" name="Genome Announc.">
        <title>Draft genome sequence of the fungus Penicillium brasilianum MG11.</title>
        <authorList>
            <person name="Horn F."/>
            <person name="Linde J."/>
            <person name="Mattern D.J."/>
            <person name="Walther G."/>
            <person name="Guthke R."/>
            <person name="Brakhage A.A."/>
            <person name="Valiante V."/>
        </authorList>
    </citation>
    <scope>NUCLEOTIDE SEQUENCE [LARGE SCALE GENOMIC DNA]</scope>
    <source>
        <strain evidence="3">MG11</strain>
    </source>
</reference>
<dbReference type="Proteomes" id="UP000042958">
    <property type="component" value="Unassembled WGS sequence"/>
</dbReference>
<protein>
    <submittedName>
        <fullName evidence="2">Uncharacterized protein</fullName>
    </submittedName>
</protein>
<dbReference type="AlphaFoldDB" id="A0A0F7TFU3"/>
<dbReference type="OrthoDB" id="3882355at2759"/>
<keyword evidence="3" id="KW-1185">Reference proteome</keyword>
<evidence type="ECO:0000313" key="2">
    <source>
        <dbReference type="EMBL" id="CEJ55674.1"/>
    </source>
</evidence>
<proteinExistence type="predicted"/>
<dbReference type="EMBL" id="CDHK01000002">
    <property type="protein sequence ID" value="CEJ55674.1"/>
    <property type="molecule type" value="Genomic_DNA"/>
</dbReference>
<accession>A0A0F7TFU3</accession>
<feature type="region of interest" description="Disordered" evidence="1">
    <location>
        <begin position="34"/>
        <end position="54"/>
    </location>
</feature>
<dbReference type="STRING" id="104259.A0A0F7TFU3"/>